<dbReference type="GO" id="GO:0005634">
    <property type="term" value="C:nucleus"/>
    <property type="evidence" value="ECO:0007669"/>
    <property type="project" value="TreeGrafter"/>
</dbReference>
<name>A0A5N6QFX5_9ROSI</name>
<feature type="region of interest" description="Disordered" evidence="1">
    <location>
        <begin position="1"/>
        <end position="43"/>
    </location>
</feature>
<accession>A0A5N6QFX5</accession>
<keyword evidence="3" id="KW-1185">Reference proteome</keyword>
<dbReference type="OrthoDB" id="745018at2759"/>
<evidence type="ECO:0000313" key="3">
    <source>
        <dbReference type="Proteomes" id="UP000327013"/>
    </source>
</evidence>
<organism evidence="2 3">
    <name type="scientific">Carpinus fangiana</name>
    <dbReference type="NCBI Taxonomy" id="176857"/>
    <lineage>
        <taxon>Eukaryota</taxon>
        <taxon>Viridiplantae</taxon>
        <taxon>Streptophyta</taxon>
        <taxon>Embryophyta</taxon>
        <taxon>Tracheophyta</taxon>
        <taxon>Spermatophyta</taxon>
        <taxon>Magnoliopsida</taxon>
        <taxon>eudicotyledons</taxon>
        <taxon>Gunneridae</taxon>
        <taxon>Pentapetalae</taxon>
        <taxon>rosids</taxon>
        <taxon>fabids</taxon>
        <taxon>Fagales</taxon>
        <taxon>Betulaceae</taxon>
        <taxon>Carpinus</taxon>
    </lineage>
</organism>
<evidence type="ECO:0008006" key="4">
    <source>
        <dbReference type="Google" id="ProtNLM"/>
    </source>
</evidence>
<dbReference type="GO" id="GO:0003682">
    <property type="term" value="F:chromatin binding"/>
    <property type="evidence" value="ECO:0007669"/>
    <property type="project" value="InterPro"/>
</dbReference>
<sequence>MNAARQRNRKADKAPSKCVSDIDCTGKKKSTKRTGGESYKSAGKAEEFLAEKDKQSPLSSIAEGRCPELPVKSRRVSEKTKRSPLLELYPGPRLLPSAKIKLQLFPIDEDTRMGLEKDGHYPYLELTLSARKKISSVLRHLNSKWGSSSIVLGEPMVFPYNILKNVSGCGRWTLNDNDISAGDVFEAVGSPAIFRLRYGWFSYFEPKTLGNFSSSTPPIDCLQSEGTQKGCNNNMEVTYSKGKQIEVTSEELKGINVSEITAAIVAEEVANGPVDLVDNEPRMDAGPGQSSVLWADGLTNTSIGGLLSEASIQGKFRNSVPITNGLTDISVGGLLSVASLQGKPNNCNPKSVGSTSGLHPTQLISDSFDAYIAAQTNCPQVPRLSTQDSRSSILDAEETCQAFPFQKFSSSGKDVLPWNASACSGGCSQDAGSNSFKFFKAAEINCQSGFSQDHAHQESETDLLLCSRTYNDESSLGLSGIKWTDSRGPFDLGLPSSQKITNGDSINISGFVR</sequence>
<reference evidence="2 3" key="1">
    <citation type="submission" date="2019-06" db="EMBL/GenBank/DDBJ databases">
        <title>A chromosomal-level reference genome of Carpinus fangiana (Coryloideae, Betulaceae).</title>
        <authorList>
            <person name="Yang X."/>
            <person name="Wang Z."/>
            <person name="Zhang L."/>
            <person name="Hao G."/>
            <person name="Liu J."/>
            <person name="Yang Y."/>
        </authorList>
    </citation>
    <scope>NUCLEOTIDE SEQUENCE [LARGE SCALE GENOMIC DNA]</scope>
    <source>
        <strain evidence="2">Cfa_2016G</strain>
        <tissue evidence="2">Leaf</tissue>
    </source>
</reference>
<proteinExistence type="predicted"/>
<gene>
    <name evidence="2" type="ORF">FH972_002782</name>
</gene>
<dbReference type="InterPro" id="IPR055315">
    <property type="entry name" value="Cramped-like"/>
</dbReference>
<dbReference type="EMBL" id="CM017321">
    <property type="protein sequence ID" value="KAE7998216.1"/>
    <property type="molecule type" value="Genomic_DNA"/>
</dbReference>
<dbReference type="PANTHER" id="PTHR21677">
    <property type="entry name" value="CRAMPED PROTEIN"/>
    <property type="match status" value="1"/>
</dbReference>
<evidence type="ECO:0000256" key="1">
    <source>
        <dbReference type="SAM" id="MobiDB-lite"/>
    </source>
</evidence>
<dbReference type="PANTHER" id="PTHR21677:SF4">
    <property type="entry name" value="TSL-KINASE INTERACTING-LIKE PROTEIN"/>
    <property type="match status" value="1"/>
</dbReference>
<dbReference type="GO" id="GO:0007389">
    <property type="term" value="P:pattern specification process"/>
    <property type="evidence" value="ECO:0007669"/>
    <property type="project" value="TreeGrafter"/>
</dbReference>
<protein>
    <recommendedName>
        <fullName evidence="4">TSL-kinase interacting protein 1</fullName>
    </recommendedName>
</protein>
<dbReference type="Proteomes" id="UP000327013">
    <property type="component" value="Chromosome 1"/>
</dbReference>
<evidence type="ECO:0000313" key="2">
    <source>
        <dbReference type="EMBL" id="KAE7998216.1"/>
    </source>
</evidence>
<dbReference type="AlphaFoldDB" id="A0A5N6QFX5"/>